<accession>A0ABP7I944</accession>
<feature type="transmembrane region" description="Helical" evidence="1">
    <location>
        <begin position="112"/>
        <end position="133"/>
    </location>
</feature>
<reference evidence="3" key="1">
    <citation type="journal article" date="2019" name="Int. J. Syst. Evol. Microbiol.">
        <title>The Global Catalogue of Microorganisms (GCM) 10K type strain sequencing project: providing services to taxonomists for standard genome sequencing and annotation.</title>
        <authorList>
            <consortium name="The Broad Institute Genomics Platform"/>
            <consortium name="The Broad Institute Genome Sequencing Center for Infectious Disease"/>
            <person name="Wu L."/>
            <person name="Ma J."/>
        </authorList>
    </citation>
    <scope>NUCLEOTIDE SEQUENCE [LARGE SCALE GENOMIC DNA]</scope>
    <source>
        <strain evidence="3">JCM 16953</strain>
    </source>
</reference>
<keyword evidence="3" id="KW-1185">Reference proteome</keyword>
<protein>
    <recommendedName>
        <fullName evidence="4">Integral membrane protein</fullName>
    </recommendedName>
</protein>
<evidence type="ECO:0000313" key="2">
    <source>
        <dbReference type="EMBL" id="GAA3812572.1"/>
    </source>
</evidence>
<feature type="transmembrane region" description="Helical" evidence="1">
    <location>
        <begin position="16"/>
        <end position="38"/>
    </location>
</feature>
<keyword evidence="1" id="KW-0472">Membrane</keyword>
<keyword evidence="1" id="KW-1133">Transmembrane helix</keyword>
<gene>
    <name evidence="2" type="ORF">GCM10022242_13830</name>
</gene>
<dbReference type="RefSeq" id="WP_344773668.1">
    <property type="nucleotide sequence ID" value="NZ_BAABAH010000003.1"/>
</dbReference>
<name>A0ABP7I944_9ACTN</name>
<evidence type="ECO:0000256" key="1">
    <source>
        <dbReference type="SAM" id="Phobius"/>
    </source>
</evidence>
<comment type="caution">
    <text evidence="2">The sequence shown here is derived from an EMBL/GenBank/DDBJ whole genome shotgun (WGS) entry which is preliminary data.</text>
</comment>
<feature type="transmembrane region" description="Helical" evidence="1">
    <location>
        <begin position="86"/>
        <end position="106"/>
    </location>
</feature>
<feature type="transmembrane region" description="Helical" evidence="1">
    <location>
        <begin position="58"/>
        <end position="79"/>
    </location>
</feature>
<sequence>MAEGPERPASVELACYLLWALVAAGLVVSVLVVVFRSRLAETWAPQPTGDSTVQPVDFVPVILVLYIVVAGTTLTLVPLLRLGHNWARHVLAALAIGIVVATAATMRTSPPAMVQTCAIVAAVMAAVTVVLLWHPDSHRFIRESGPEQE</sequence>
<evidence type="ECO:0008006" key="4">
    <source>
        <dbReference type="Google" id="ProtNLM"/>
    </source>
</evidence>
<evidence type="ECO:0000313" key="3">
    <source>
        <dbReference type="Proteomes" id="UP001501821"/>
    </source>
</evidence>
<organism evidence="2 3">
    <name type="scientific">Nocardioides panacisoli</name>
    <dbReference type="NCBI Taxonomy" id="627624"/>
    <lineage>
        <taxon>Bacteria</taxon>
        <taxon>Bacillati</taxon>
        <taxon>Actinomycetota</taxon>
        <taxon>Actinomycetes</taxon>
        <taxon>Propionibacteriales</taxon>
        <taxon>Nocardioidaceae</taxon>
        <taxon>Nocardioides</taxon>
    </lineage>
</organism>
<keyword evidence="1" id="KW-0812">Transmembrane</keyword>
<dbReference type="Proteomes" id="UP001501821">
    <property type="component" value="Unassembled WGS sequence"/>
</dbReference>
<dbReference type="EMBL" id="BAABAH010000003">
    <property type="protein sequence ID" value="GAA3812572.1"/>
    <property type="molecule type" value="Genomic_DNA"/>
</dbReference>
<proteinExistence type="predicted"/>